<dbReference type="eggNOG" id="COG3832">
    <property type="taxonomic scope" value="Bacteria"/>
</dbReference>
<evidence type="ECO:0000313" key="4">
    <source>
        <dbReference type="Proteomes" id="UP000001492"/>
    </source>
</evidence>
<organism evidence="3 4">
    <name type="scientific">Asticcacaulis excentricus (strain ATCC 15261 / DSM 4724 / KCTC 12464 / NCIMB 9791 / VKM B-1370 / CB 48)</name>
    <dbReference type="NCBI Taxonomy" id="573065"/>
    <lineage>
        <taxon>Bacteria</taxon>
        <taxon>Pseudomonadati</taxon>
        <taxon>Pseudomonadota</taxon>
        <taxon>Alphaproteobacteria</taxon>
        <taxon>Caulobacterales</taxon>
        <taxon>Caulobacteraceae</taxon>
        <taxon>Asticcacaulis</taxon>
    </lineage>
</organism>
<dbReference type="SUPFAM" id="SSF55961">
    <property type="entry name" value="Bet v1-like"/>
    <property type="match status" value="2"/>
</dbReference>
<dbReference type="STRING" id="573065.Astex_0683"/>
<reference evidence="4" key="1">
    <citation type="submission" date="2010-12" db="EMBL/GenBank/DDBJ databases">
        <title>Complete sequence of chromosome 1 of Asticcacaulis excentricus CB 48.</title>
        <authorList>
            <consortium name="US DOE Joint Genome Institute"/>
            <person name="Lucas S."/>
            <person name="Copeland A."/>
            <person name="Lapidus A."/>
            <person name="Cheng J.-F."/>
            <person name="Bruce D."/>
            <person name="Goodwin L."/>
            <person name="Pitluck S."/>
            <person name="Teshima H."/>
            <person name="Davenport K."/>
            <person name="Detter J.C."/>
            <person name="Han C."/>
            <person name="Tapia R."/>
            <person name="Land M."/>
            <person name="Hauser L."/>
            <person name="Jeffries C."/>
            <person name="Kyrpides N."/>
            <person name="Ivanova N."/>
            <person name="Ovchinnikova G."/>
            <person name="Brun Y.V."/>
            <person name="Woyke T."/>
        </authorList>
    </citation>
    <scope>NUCLEOTIDE SEQUENCE [LARGE SCALE GENOMIC DNA]</scope>
    <source>
        <strain evidence="4">ATCC 15261 / DSM 4724 / KCTC 12464 / NCIMB 9791 / VKM B-1370 / CB 48</strain>
    </source>
</reference>
<evidence type="ECO:0000256" key="1">
    <source>
        <dbReference type="ARBA" id="ARBA00006817"/>
    </source>
</evidence>
<dbReference type="EMBL" id="CP002395">
    <property type="protein sequence ID" value="ADU12369.1"/>
    <property type="molecule type" value="Genomic_DNA"/>
</dbReference>
<evidence type="ECO:0000313" key="3">
    <source>
        <dbReference type="EMBL" id="ADU12369.1"/>
    </source>
</evidence>
<evidence type="ECO:0000259" key="2">
    <source>
        <dbReference type="Pfam" id="PF08327"/>
    </source>
</evidence>
<proteinExistence type="inferred from homology"/>
<dbReference type="CDD" id="cd07814">
    <property type="entry name" value="SRPBCC_CalC_Aha1-like"/>
    <property type="match status" value="1"/>
</dbReference>
<name>E8RRP8_ASTEC</name>
<feature type="domain" description="Activator of Hsp90 ATPase homologue 1/2-like C-terminal" evidence="2">
    <location>
        <begin position="32"/>
        <end position="164"/>
    </location>
</feature>
<dbReference type="AlphaFoldDB" id="E8RRP8"/>
<dbReference type="InterPro" id="IPR023393">
    <property type="entry name" value="START-like_dom_sf"/>
</dbReference>
<dbReference type="OrthoDB" id="9800600at2"/>
<dbReference type="KEGG" id="aex:Astex_0683"/>
<feature type="domain" description="Activator of Hsp90 ATPase homologue 1/2-like C-terminal" evidence="2">
    <location>
        <begin position="205"/>
        <end position="335"/>
    </location>
</feature>
<accession>E8RRP8</accession>
<dbReference type="CDD" id="cd08899">
    <property type="entry name" value="SRPBCC_CalC_Aha1-like_6"/>
    <property type="match status" value="1"/>
</dbReference>
<gene>
    <name evidence="3" type="ordered locus">Astex_0683</name>
</gene>
<dbReference type="Proteomes" id="UP000001492">
    <property type="component" value="Chromosome 1"/>
</dbReference>
<dbReference type="Pfam" id="PF08327">
    <property type="entry name" value="AHSA1"/>
    <property type="match status" value="2"/>
</dbReference>
<dbReference type="InterPro" id="IPR013538">
    <property type="entry name" value="ASHA1/2-like_C"/>
</dbReference>
<sequence length="336" mass="37693">MNLSEKTDPTPPCEGKLFEDGTLIFERLLPGPLTRVWSYVADSDKRARWIMAGDMSCTGRQTMTFNHTALSGEIAPERFAMMREPVHFDVEVLEVSPPHRLVFTWPAHDDAPPEKTGIVTIELKAIGDRVLLRLSHRHPDAVRHLMLNHTGGWHTHLDTLESVLSGLRPRPFWSHFAHVEAAYQRALGKRDHNAIAVNVEKAFAAPAARVFAAWLDPALIQRFLMGPQVREEQVLNIDLDPVPGGAFSFKVARAGALIDHVGHYYEIEAPYLMSFSWGIAGESDPRDSRVTLRLTDTPHGCHLSLTHTMSVEWADYAGRTRDGWAFMLEKLVAVVT</sequence>
<dbReference type="Gene3D" id="3.30.530.20">
    <property type="match status" value="2"/>
</dbReference>
<dbReference type="HOGENOM" id="CLU_825503_0_0_5"/>
<comment type="similarity">
    <text evidence="1">Belongs to the AHA1 family.</text>
</comment>
<keyword evidence="4" id="KW-1185">Reference proteome</keyword>
<protein>
    <submittedName>
        <fullName evidence="3">Activator of Hsp90 ATPase 1 family protein</fullName>
    </submittedName>
</protein>
<dbReference type="RefSeq" id="WP_013478203.1">
    <property type="nucleotide sequence ID" value="NC_014816.1"/>
</dbReference>